<evidence type="ECO:0000256" key="1">
    <source>
        <dbReference type="SAM" id="Phobius"/>
    </source>
</evidence>
<dbReference type="AlphaFoldDB" id="A0A1B2EE19"/>
<protein>
    <submittedName>
        <fullName evidence="2">Uncharacterized protein</fullName>
    </submittedName>
</protein>
<reference evidence="2" key="1">
    <citation type="submission" date="2016-07" db="EMBL/GenBank/DDBJ databases">
        <title>Microvirga ossetica sp. nov. a new species of rhizobia isolated from root nodules of the legume species Vicia alpestris Steven originated from North Ossetia region in the Caucasus.</title>
        <authorList>
            <person name="Safronova V.I."/>
            <person name="Kuznetsova I.G."/>
            <person name="Sazanova A.L."/>
            <person name="Belimov A."/>
            <person name="Andronov E."/>
            <person name="Osledkin Y.S."/>
            <person name="Onishchuk O.P."/>
            <person name="Kurchak O.N."/>
            <person name="Shaposhnikov A.I."/>
            <person name="Willems A."/>
            <person name="Tikhonovich I.A."/>
        </authorList>
    </citation>
    <scope>NUCLEOTIDE SEQUENCE [LARGE SCALE GENOMIC DNA]</scope>
    <source>
        <strain evidence="2">V5/3M</strain>
    </source>
</reference>
<keyword evidence="1" id="KW-1133">Transmembrane helix</keyword>
<dbReference type="OrthoDB" id="8163591at2"/>
<dbReference type="EMBL" id="CP016616">
    <property type="protein sequence ID" value="ANY78169.1"/>
    <property type="molecule type" value="Genomic_DNA"/>
</dbReference>
<name>A0A1B2EE19_9HYPH</name>
<accession>A0A1B2EE19</accession>
<evidence type="ECO:0000313" key="2">
    <source>
        <dbReference type="EMBL" id="ANY78169.1"/>
    </source>
</evidence>
<keyword evidence="1" id="KW-0812">Transmembrane</keyword>
<sequence>MNSSISSSKAAAQHDGTLWQRFAGMLVAAAAIVLALVLTVIYLIEPYDTGRSPFFSHSGVRALAPAMGNASRGRNPAFNAMIVGNSRIQLISPERLKGATGLDFVQMSVPGSGPKEQLALIDWFLSHRREPAKALLVSIDETWCTSDPALASEGPFPFWLYAASPLAYARGLLRWEVLEEIPPRLAYLLGMSAGRSRPDGYWDYDAEYTQRGDKMAAAHRRELEAKPYANAQRYGSDPQAGMRHFPAADRIGIVAASLPEEAALILVVPPLYKNSLPPEGTEQAFRLQACKAAIAGAAQKGHARTALVDWRIDRPEIGKPAWFFDKIHYRQPIAQAMEADIAAIFRRFR</sequence>
<feature type="transmembrane region" description="Helical" evidence="1">
    <location>
        <begin position="22"/>
        <end position="44"/>
    </location>
</feature>
<dbReference type="RefSeq" id="WP_157934081.1">
    <property type="nucleotide sequence ID" value="NZ_CP016616.1"/>
</dbReference>
<keyword evidence="1" id="KW-0472">Membrane</keyword>
<gene>
    <name evidence="2" type="ORF">BB934_07910</name>
</gene>
<organism evidence="2">
    <name type="scientific">Microvirga ossetica</name>
    <dbReference type="NCBI Taxonomy" id="1882682"/>
    <lineage>
        <taxon>Bacteria</taxon>
        <taxon>Pseudomonadati</taxon>
        <taxon>Pseudomonadota</taxon>
        <taxon>Alphaproteobacteria</taxon>
        <taxon>Hyphomicrobiales</taxon>
        <taxon>Methylobacteriaceae</taxon>
        <taxon>Microvirga</taxon>
    </lineage>
</organism>
<dbReference type="KEGG" id="moc:BB934_07910"/>
<proteinExistence type="predicted"/>